<organism evidence="1 2">
    <name type="scientific">Paramecium octaurelia</name>
    <dbReference type="NCBI Taxonomy" id="43137"/>
    <lineage>
        <taxon>Eukaryota</taxon>
        <taxon>Sar</taxon>
        <taxon>Alveolata</taxon>
        <taxon>Ciliophora</taxon>
        <taxon>Intramacronucleata</taxon>
        <taxon>Oligohymenophorea</taxon>
        <taxon>Peniculida</taxon>
        <taxon>Parameciidae</taxon>
        <taxon>Paramecium</taxon>
    </lineage>
</organism>
<sequence length="246" mass="30086">MNYSFNQFNSILIQKTLQRTLHRLHYRQSLYVQLQNYEENSKTIVYHLTTILQKVGHPLILVISWYHSTIHKQFQKGHYECQDNYARFIKSIFIHQRLFILLKDKQEISQRKQQLHTVFNPMRCFLKELRIKSEQNQCYQSPSNIHYDQVDLYRIHCYYSCQDQNTSFTQSKEKRSVEIQHMERQIIIFFNNILRVTIGYQQRQITKKVNHNHQSKEYEYIFFEFVIIVNMSIDQVLILIIKYMAF</sequence>
<evidence type="ECO:0000313" key="2">
    <source>
        <dbReference type="Proteomes" id="UP000683925"/>
    </source>
</evidence>
<dbReference type="AlphaFoldDB" id="A0A8S1VXE0"/>
<reference evidence="1" key="1">
    <citation type="submission" date="2021-01" db="EMBL/GenBank/DDBJ databases">
        <authorList>
            <consortium name="Genoscope - CEA"/>
            <person name="William W."/>
        </authorList>
    </citation>
    <scope>NUCLEOTIDE SEQUENCE</scope>
</reference>
<accession>A0A8S1VXE0</accession>
<evidence type="ECO:0000313" key="1">
    <source>
        <dbReference type="EMBL" id="CAD8181471.1"/>
    </source>
</evidence>
<name>A0A8S1VXE0_PAROT</name>
<gene>
    <name evidence="1" type="ORF">POCTA_138.1.T0770047</name>
</gene>
<keyword evidence="2" id="KW-1185">Reference proteome</keyword>
<dbReference type="EMBL" id="CAJJDP010000076">
    <property type="protein sequence ID" value="CAD8181471.1"/>
    <property type="molecule type" value="Genomic_DNA"/>
</dbReference>
<protein>
    <submittedName>
        <fullName evidence="1">Uncharacterized protein</fullName>
    </submittedName>
</protein>
<dbReference type="Proteomes" id="UP000683925">
    <property type="component" value="Unassembled WGS sequence"/>
</dbReference>
<comment type="caution">
    <text evidence="1">The sequence shown here is derived from an EMBL/GenBank/DDBJ whole genome shotgun (WGS) entry which is preliminary data.</text>
</comment>
<proteinExistence type="predicted"/>